<dbReference type="Proteomes" id="UP000031163">
    <property type="component" value="Chromosome"/>
</dbReference>
<comment type="subunit">
    <text evidence="5">Binds ribosomal protein uS19.</text>
</comment>
<dbReference type="AlphaFoldDB" id="A0A0A8H1F8"/>
<comment type="subcellular location">
    <subcellularLocation>
        <location evidence="5">Cytoplasm</location>
    </subcellularLocation>
</comment>
<keyword evidence="2 5" id="KW-0690">Ribosome biogenesis</keyword>
<feature type="domain" description="RimM N-terminal" evidence="6">
    <location>
        <begin position="7"/>
        <end position="83"/>
    </location>
</feature>
<sequence>MNNELIQVAKLGKSVGLKGYVKLHNLSDFFEQFKKGAKFFDANQKIYTIKSFDASRSLALFENYESLESAKMLTNLLLYQTKELTRQTCILDKDEYFYFDIIGCEIFEDNIRLGVVKDILESGSNFLFLIQSDIDLVDRSLAQNFYVPYVDKYIQNIDIEHKKIFAKYALELLENS</sequence>
<evidence type="ECO:0000313" key="8">
    <source>
        <dbReference type="EMBL" id="AJC87921.1"/>
    </source>
</evidence>
<dbReference type="InterPro" id="IPR011033">
    <property type="entry name" value="PRC_barrel-like_sf"/>
</dbReference>
<dbReference type="HOGENOM" id="CLU_077636_2_0_7"/>
<dbReference type="RefSeq" id="WP_039650311.1">
    <property type="nucleotide sequence ID" value="NZ_CP007770.1"/>
</dbReference>
<keyword evidence="3 5" id="KW-0698">rRNA processing</keyword>
<feature type="domain" description="Ribosome maturation factor RimM PRC barrel" evidence="7">
    <location>
        <begin position="99"/>
        <end position="167"/>
    </location>
</feature>
<evidence type="ECO:0000256" key="4">
    <source>
        <dbReference type="ARBA" id="ARBA00023186"/>
    </source>
</evidence>
<dbReference type="InterPro" id="IPR036976">
    <property type="entry name" value="RimM_N_sf"/>
</dbReference>
<organism evidence="8 9">
    <name type="scientific">Campylobacter insulaenigrae NCTC 12927</name>
    <dbReference type="NCBI Taxonomy" id="1031564"/>
    <lineage>
        <taxon>Bacteria</taxon>
        <taxon>Pseudomonadati</taxon>
        <taxon>Campylobacterota</taxon>
        <taxon>Epsilonproteobacteria</taxon>
        <taxon>Campylobacterales</taxon>
        <taxon>Campylobacteraceae</taxon>
        <taxon>Campylobacter</taxon>
    </lineage>
</organism>
<dbReference type="Pfam" id="PF24986">
    <property type="entry name" value="PRC_RimM"/>
    <property type="match status" value="1"/>
</dbReference>
<dbReference type="GO" id="GO:0006364">
    <property type="term" value="P:rRNA processing"/>
    <property type="evidence" value="ECO:0007669"/>
    <property type="project" value="UniProtKB-UniRule"/>
</dbReference>
<dbReference type="InterPro" id="IPR009000">
    <property type="entry name" value="Transl_B-barrel_sf"/>
</dbReference>
<evidence type="ECO:0000259" key="6">
    <source>
        <dbReference type="Pfam" id="PF01782"/>
    </source>
</evidence>
<evidence type="ECO:0000256" key="1">
    <source>
        <dbReference type="ARBA" id="ARBA00022490"/>
    </source>
</evidence>
<comment type="function">
    <text evidence="5">An accessory protein needed during the final step in the assembly of 30S ribosomal subunit, possibly for assembly of the head region. Essential for efficient processing of 16S rRNA. May be needed both before and after RbfA during the maturation of 16S rRNA. It has affinity for free ribosomal 30S subunits but not for 70S ribosomes.</text>
</comment>
<gene>
    <name evidence="5 8" type="primary">rimM</name>
    <name evidence="8" type="ORF">CINS_0958</name>
</gene>
<dbReference type="Gene3D" id="2.40.30.60">
    <property type="entry name" value="RimM"/>
    <property type="match status" value="1"/>
</dbReference>
<evidence type="ECO:0000256" key="2">
    <source>
        <dbReference type="ARBA" id="ARBA00022517"/>
    </source>
</evidence>
<dbReference type="SUPFAM" id="SSF50346">
    <property type="entry name" value="PRC-barrel domain"/>
    <property type="match status" value="1"/>
</dbReference>
<comment type="domain">
    <text evidence="5">The PRC barrel domain binds ribosomal protein uS19.</text>
</comment>
<keyword evidence="1 5" id="KW-0963">Cytoplasm</keyword>
<dbReference type="InterPro" id="IPR011961">
    <property type="entry name" value="RimM"/>
</dbReference>
<dbReference type="GeneID" id="74431750"/>
<dbReference type="InterPro" id="IPR002676">
    <property type="entry name" value="RimM_N"/>
</dbReference>
<dbReference type="PANTHER" id="PTHR33692:SF1">
    <property type="entry name" value="RIBOSOME MATURATION FACTOR RIMM"/>
    <property type="match status" value="1"/>
</dbReference>
<evidence type="ECO:0000256" key="5">
    <source>
        <dbReference type="HAMAP-Rule" id="MF_00014"/>
    </source>
</evidence>
<dbReference type="SUPFAM" id="SSF50447">
    <property type="entry name" value="Translation proteins"/>
    <property type="match status" value="1"/>
</dbReference>
<dbReference type="EMBL" id="CP007770">
    <property type="protein sequence ID" value="AJC87921.1"/>
    <property type="molecule type" value="Genomic_DNA"/>
</dbReference>
<protein>
    <recommendedName>
        <fullName evidence="5">Ribosome maturation factor RimM</fullName>
    </recommendedName>
</protein>
<dbReference type="GO" id="GO:0005840">
    <property type="term" value="C:ribosome"/>
    <property type="evidence" value="ECO:0007669"/>
    <property type="project" value="InterPro"/>
</dbReference>
<accession>A0A0A8H1F8</accession>
<dbReference type="STRING" id="1031564.CINS_0958"/>
<dbReference type="GO" id="GO:0005737">
    <property type="term" value="C:cytoplasm"/>
    <property type="evidence" value="ECO:0007669"/>
    <property type="project" value="UniProtKB-SubCell"/>
</dbReference>
<name>A0A0A8H1F8_9BACT</name>
<dbReference type="GO" id="GO:0042274">
    <property type="term" value="P:ribosomal small subunit biogenesis"/>
    <property type="evidence" value="ECO:0007669"/>
    <property type="project" value="UniProtKB-UniRule"/>
</dbReference>
<comment type="similarity">
    <text evidence="5">Belongs to the RimM family.</text>
</comment>
<reference evidence="8 9" key="1">
    <citation type="journal article" date="2014" name="Genome Biol. Evol.">
        <title>Comparative Genomics of the Campylobacter lari Group.</title>
        <authorList>
            <person name="Miller W.G."/>
            <person name="Yee E."/>
            <person name="Chapman M.H."/>
            <person name="Smith T.P."/>
            <person name="Bono J.L."/>
            <person name="Huynh S."/>
            <person name="Parker C.T."/>
            <person name="Vandamme P."/>
            <person name="Luong K."/>
            <person name="Korlach J."/>
        </authorList>
    </citation>
    <scope>NUCLEOTIDE SEQUENCE [LARGE SCALE GENOMIC DNA]</scope>
    <source>
        <strain evidence="8 9">NCTC 12927</strain>
    </source>
</reference>
<dbReference type="KEGG" id="cis:CINS_0958"/>
<evidence type="ECO:0000259" key="7">
    <source>
        <dbReference type="Pfam" id="PF24986"/>
    </source>
</evidence>
<dbReference type="GO" id="GO:0043022">
    <property type="term" value="F:ribosome binding"/>
    <property type="evidence" value="ECO:0007669"/>
    <property type="project" value="InterPro"/>
</dbReference>
<dbReference type="Pfam" id="PF01782">
    <property type="entry name" value="RimM"/>
    <property type="match status" value="1"/>
</dbReference>
<evidence type="ECO:0000256" key="3">
    <source>
        <dbReference type="ARBA" id="ARBA00022552"/>
    </source>
</evidence>
<proteinExistence type="inferred from homology"/>
<dbReference type="HAMAP" id="MF_00014">
    <property type="entry name" value="Ribosome_mat_RimM"/>
    <property type="match status" value="1"/>
</dbReference>
<dbReference type="Gene3D" id="2.30.30.240">
    <property type="entry name" value="PRC-barrel domain"/>
    <property type="match status" value="1"/>
</dbReference>
<keyword evidence="4 5" id="KW-0143">Chaperone</keyword>
<dbReference type="InterPro" id="IPR056792">
    <property type="entry name" value="PRC_RimM"/>
</dbReference>
<evidence type="ECO:0000313" key="9">
    <source>
        <dbReference type="Proteomes" id="UP000031163"/>
    </source>
</evidence>
<dbReference type="NCBIfam" id="TIGR02273">
    <property type="entry name" value="16S_RimM"/>
    <property type="match status" value="1"/>
</dbReference>
<dbReference type="PANTHER" id="PTHR33692">
    <property type="entry name" value="RIBOSOME MATURATION FACTOR RIMM"/>
    <property type="match status" value="1"/>
</dbReference>